<dbReference type="Pfam" id="PF00359">
    <property type="entry name" value="PTS_EIIA_2"/>
    <property type="match status" value="1"/>
</dbReference>
<proteinExistence type="predicted"/>
<keyword evidence="2" id="KW-0813">Transport</keyword>
<gene>
    <name evidence="8" type="ordered locus">Halha_0475</name>
</gene>
<dbReference type="GO" id="GO:0009401">
    <property type="term" value="P:phosphoenolpyruvate-dependent sugar phosphotransferase system"/>
    <property type="evidence" value="ECO:0007669"/>
    <property type="project" value="UniProtKB-KW"/>
</dbReference>
<feature type="domain" description="PTS EIIA type-2" evidence="7">
    <location>
        <begin position="3"/>
        <end position="148"/>
    </location>
</feature>
<dbReference type="eggNOG" id="COG1762">
    <property type="taxonomic scope" value="Bacteria"/>
</dbReference>
<keyword evidence="3" id="KW-0597">Phosphoprotein</keyword>
<dbReference type="InterPro" id="IPR004715">
    <property type="entry name" value="PTS_IIA_fruc"/>
</dbReference>
<evidence type="ECO:0000256" key="5">
    <source>
        <dbReference type="ARBA" id="ARBA00022679"/>
    </source>
</evidence>
<evidence type="ECO:0000256" key="4">
    <source>
        <dbReference type="ARBA" id="ARBA00022597"/>
    </source>
</evidence>
<keyword evidence="4" id="KW-0762">Sugar transport</keyword>
<evidence type="ECO:0000256" key="2">
    <source>
        <dbReference type="ARBA" id="ARBA00022448"/>
    </source>
</evidence>
<dbReference type="InterPro" id="IPR051541">
    <property type="entry name" value="PTS_SugarTrans_NitroReg"/>
</dbReference>
<accession>L0K7X5</accession>
<dbReference type="InterPro" id="IPR002178">
    <property type="entry name" value="PTS_EIIA_type-2_dom"/>
</dbReference>
<comment type="subcellular location">
    <subcellularLocation>
        <location evidence="1">Cytoplasm</location>
    </subcellularLocation>
</comment>
<keyword evidence="5" id="KW-0808">Transferase</keyword>
<keyword evidence="6" id="KW-0598">Phosphotransferase system</keyword>
<dbReference type="GO" id="GO:0005737">
    <property type="term" value="C:cytoplasm"/>
    <property type="evidence" value="ECO:0007669"/>
    <property type="project" value="UniProtKB-SubCell"/>
</dbReference>
<evidence type="ECO:0000313" key="8">
    <source>
        <dbReference type="EMBL" id="AGB40454.1"/>
    </source>
</evidence>
<sequence length="149" mass="16702">MNDLINEELISLDVVKGDKQEIIKSLASLIDKSGRLESLDKYYDSLLTREEKSSTGIGNQIAIPHGKSSSVKEPTVAFARLKEGVDWEAIDDQSVKLIFLLAIPEESKSDDHLKILATLSRNLLNDGFKEELLNVQTKEEVNKILTQMF</sequence>
<protein>
    <submittedName>
        <fullName evidence="8">PTS system, fructose subfamily, IIA component</fullName>
    </submittedName>
</protein>
<dbReference type="HOGENOM" id="CLU_072531_5_0_9"/>
<dbReference type="NCBIfam" id="TIGR00848">
    <property type="entry name" value="fruA"/>
    <property type="match status" value="1"/>
</dbReference>
<reference evidence="9" key="1">
    <citation type="submission" date="2012-02" db="EMBL/GenBank/DDBJ databases">
        <title>The complete genome of Halobacteroides halobius DSM 5150.</title>
        <authorList>
            <person name="Lucas S."/>
            <person name="Copeland A."/>
            <person name="Lapidus A."/>
            <person name="Glavina del Rio T."/>
            <person name="Dalin E."/>
            <person name="Tice H."/>
            <person name="Bruce D."/>
            <person name="Goodwin L."/>
            <person name="Pitluck S."/>
            <person name="Peters L."/>
            <person name="Mikhailova N."/>
            <person name="Gu W."/>
            <person name="Kyrpides N."/>
            <person name="Mavromatis K."/>
            <person name="Ivanova N."/>
            <person name="Brettin T."/>
            <person name="Detter J.C."/>
            <person name="Han C."/>
            <person name="Larimer F."/>
            <person name="Land M."/>
            <person name="Hauser L."/>
            <person name="Markowitz V."/>
            <person name="Cheng J.-F."/>
            <person name="Hugenholtz P."/>
            <person name="Woyke T."/>
            <person name="Wu D."/>
            <person name="Tindall B."/>
            <person name="Pomrenke H."/>
            <person name="Brambilla E."/>
            <person name="Klenk H.-P."/>
            <person name="Eisen J.A."/>
        </authorList>
    </citation>
    <scope>NUCLEOTIDE SEQUENCE [LARGE SCALE GENOMIC DNA]</scope>
    <source>
        <strain evidence="9">ATCC 35273 / DSM 5150 / MD-1</strain>
    </source>
</reference>
<dbReference type="PROSITE" id="PS00372">
    <property type="entry name" value="PTS_EIIA_TYPE_2_HIS"/>
    <property type="match status" value="1"/>
</dbReference>
<dbReference type="SUPFAM" id="SSF55804">
    <property type="entry name" value="Phoshotransferase/anion transport protein"/>
    <property type="match status" value="1"/>
</dbReference>
<dbReference type="OrthoDB" id="95460at2"/>
<dbReference type="PROSITE" id="PS51094">
    <property type="entry name" value="PTS_EIIA_TYPE_2"/>
    <property type="match status" value="1"/>
</dbReference>
<dbReference type="AlphaFoldDB" id="L0K7X5"/>
<evidence type="ECO:0000256" key="3">
    <source>
        <dbReference type="ARBA" id="ARBA00022553"/>
    </source>
</evidence>
<dbReference type="RefSeq" id="WP_015326180.1">
    <property type="nucleotide sequence ID" value="NC_019978.1"/>
</dbReference>
<dbReference type="GO" id="GO:0008982">
    <property type="term" value="F:protein-N(PI)-phosphohistidine-sugar phosphotransferase activity"/>
    <property type="evidence" value="ECO:0007669"/>
    <property type="project" value="InterPro"/>
</dbReference>
<dbReference type="KEGG" id="hhl:Halha_0475"/>
<name>L0K7X5_HALHC</name>
<dbReference type="PANTHER" id="PTHR47738:SF2">
    <property type="entry name" value="PTS SYSTEM FRUCTOSE-LIKE EIIA COMPONENT"/>
    <property type="match status" value="1"/>
</dbReference>
<evidence type="ECO:0000313" key="9">
    <source>
        <dbReference type="Proteomes" id="UP000010880"/>
    </source>
</evidence>
<dbReference type="STRING" id="748449.Halha_0475"/>
<keyword evidence="9" id="KW-1185">Reference proteome</keyword>
<dbReference type="InterPro" id="IPR016152">
    <property type="entry name" value="PTrfase/Anion_transptr"/>
</dbReference>
<organism evidence="8 9">
    <name type="scientific">Halobacteroides halobius (strain ATCC 35273 / DSM 5150 / MD-1)</name>
    <dbReference type="NCBI Taxonomy" id="748449"/>
    <lineage>
        <taxon>Bacteria</taxon>
        <taxon>Bacillati</taxon>
        <taxon>Bacillota</taxon>
        <taxon>Clostridia</taxon>
        <taxon>Halanaerobiales</taxon>
        <taxon>Halobacteroidaceae</taxon>
        <taxon>Halobacteroides</taxon>
    </lineage>
</organism>
<evidence type="ECO:0000259" key="7">
    <source>
        <dbReference type="PROSITE" id="PS51094"/>
    </source>
</evidence>
<dbReference type="GO" id="GO:0016020">
    <property type="term" value="C:membrane"/>
    <property type="evidence" value="ECO:0007669"/>
    <property type="project" value="InterPro"/>
</dbReference>
<dbReference type="Proteomes" id="UP000010880">
    <property type="component" value="Chromosome"/>
</dbReference>
<evidence type="ECO:0000256" key="1">
    <source>
        <dbReference type="ARBA" id="ARBA00004496"/>
    </source>
</evidence>
<dbReference type="FunFam" id="3.40.930.10:FF:000009">
    <property type="entry name" value="PTS system, fructose specific IIABC component"/>
    <property type="match status" value="1"/>
</dbReference>
<dbReference type="PANTHER" id="PTHR47738">
    <property type="entry name" value="PTS SYSTEM FRUCTOSE-LIKE EIIA COMPONENT-RELATED"/>
    <property type="match status" value="1"/>
</dbReference>
<evidence type="ECO:0000256" key="6">
    <source>
        <dbReference type="ARBA" id="ARBA00022683"/>
    </source>
</evidence>
<dbReference type="CDD" id="cd00211">
    <property type="entry name" value="PTS_IIA_fru"/>
    <property type="match status" value="1"/>
</dbReference>
<dbReference type="EMBL" id="CP003359">
    <property type="protein sequence ID" value="AGB40454.1"/>
    <property type="molecule type" value="Genomic_DNA"/>
</dbReference>
<dbReference type="Gene3D" id="3.40.930.10">
    <property type="entry name" value="Mannitol-specific EII, Chain A"/>
    <property type="match status" value="1"/>
</dbReference>